<reference evidence="2" key="1">
    <citation type="submission" date="2011-03" db="EMBL/GenBank/DDBJ databases">
        <title>Comparative genomics and transcriptomics of Neospora caninum and Toxoplasma gondii.</title>
        <authorList>
            <person name="Reid A.J."/>
            <person name="Sohal A."/>
            <person name="Harris D."/>
            <person name="Quail M."/>
            <person name="Sanders M."/>
            <person name="Berriman M."/>
            <person name="Wastling J.M."/>
            <person name="Pain A."/>
        </authorList>
    </citation>
    <scope>NUCLEOTIDE SEQUENCE</scope>
    <source>
        <strain evidence="2">Liverpool</strain>
    </source>
</reference>
<reference evidence="3" key="3">
    <citation type="journal article" date="2015" name="PLoS ONE">
        <title>Comprehensive Evaluation of Toxoplasma gondii VEG and Neospora caninum LIV Genomes with Tachyzoite Stage Transcriptome and Proteome Defines Novel Transcript Features.</title>
        <authorList>
            <person name="Ramaprasad A."/>
            <person name="Mourier T."/>
            <person name="Naeem R."/>
            <person name="Malas T.B."/>
            <person name="Moussa E."/>
            <person name="Panigrahi A."/>
            <person name="Vermont S.J."/>
            <person name="Otto T.D."/>
            <person name="Wastling J."/>
            <person name="Pain A."/>
        </authorList>
    </citation>
    <scope>NUCLEOTIDE SEQUENCE</scope>
    <source>
        <strain evidence="3">Liverpool</strain>
    </source>
</reference>
<name>F0JB73_NEOCL</name>
<dbReference type="InterPro" id="IPR029063">
    <property type="entry name" value="SAM-dependent_MTases_sf"/>
</dbReference>
<gene>
    <name evidence="3" type="ORF">BN1204_069870</name>
    <name evidence="2" type="ORF">NCLIV_069870</name>
</gene>
<dbReference type="VEuPathDB" id="ToxoDB:NCLIV_069870"/>
<dbReference type="InterPro" id="IPR012901">
    <property type="entry name" value="CARME"/>
</dbReference>
<dbReference type="SMART" id="SM01296">
    <property type="entry name" value="N2227"/>
    <property type="match status" value="1"/>
</dbReference>
<evidence type="ECO:0000256" key="1">
    <source>
        <dbReference type="SAM" id="MobiDB-lite"/>
    </source>
</evidence>
<evidence type="ECO:0000313" key="3">
    <source>
        <dbReference type="EMBL" id="CEL71340.1"/>
    </source>
</evidence>
<dbReference type="AlphaFoldDB" id="F0JB73"/>
<accession>F0JB73</accession>
<sequence>MKRAKEDTAERNERKTRRGGRDSQTPVPESRRSLLRPAREQALNREIGRKAFQTQEPPRREEESLASAVARSRSVEPRRGGLTKNGNRHNGRAEEDAGRKELEATVASMRLYRAAAGRKLARMERAFWMLDAAELLLLERAEKRLNPVEQQQELGNGARDRKGQPRGTGRQGKEDLEGPLSPDTRNGGGGHGTGRVQAEGENKRKKRLLHSSEWGGRENGGRAEVGVTADRRQEEHLEGGSENGVPEAYAFNTESLLRQIAREWSTEGDEERRTAFDPLLEALEKCLPCKYKDAQAHMKQQESASRPRVLVPGCGTGRLPFEIAQRGYLCEANEASYHMVLALNFFLNACEEPRSKVIFPYCLGASNRAHVTDTLQGIVVPDVVPRSVPGAHIQLRFGDFLEVW</sequence>
<reference evidence="2" key="2">
    <citation type="submission" date="2011-03" db="EMBL/GenBank/DDBJ databases">
        <authorList>
            <person name="Aslett M."/>
        </authorList>
    </citation>
    <scope>NUCLEOTIDE SEQUENCE</scope>
    <source>
        <strain evidence="2">Liverpool</strain>
    </source>
</reference>
<protein>
    <submittedName>
        <fullName evidence="2">Uncharacterized protein</fullName>
    </submittedName>
</protein>
<dbReference type="SUPFAM" id="SSF53335">
    <property type="entry name" value="S-adenosyl-L-methionine-dependent methyltransferases"/>
    <property type="match status" value="1"/>
</dbReference>
<feature type="region of interest" description="Disordered" evidence="1">
    <location>
        <begin position="148"/>
        <end position="225"/>
    </location>
</feature>
<dbReference type="EMBL" id="LN714488">
    <property type="protein sequence ID" value="CEL71340.1"/>
    <property type="molecule type" value="Genomic_DNA"/>
</dbReference>
<dbReference type="PANTHER" id="PTHR12303">
    <property type="entry name" value="CARNOSINE N-METHYLTRANSFERASE"/>
    <property type="match status" value="1"/>
</dbReference>
<dbReference type="Pfam" id="PF07942">
    <property type="entry name" value="CARME"/>
    <property type="match status" value="1"/>
</dbReference>
<dbReference type="GO" id="GO:0008757">
    <property type="term" value="F:S-adenosylmethionine-dependent methyltransferase activity"/>
    <property type="evidence" value="ECO:0007669"/>
    <property type="project" value="InterPro"/>
</dbReference>
<feature type="compositionally biased region" description="Basic and acidic residues" evidence="1">
    <location>
        <begin position="1"/>
        <end position="13"/>
    </location>
</feature>
<dbReference type="EMBL" id="CADU01000321">
    <property type="protein sequence ID" value="CCA30094.1"/>
    <property type="molecule type" value="Genomic_DNA"/>
</dbReference>
<feature type="compositionally biased region" description="Basic and acidic residues" evidence="1">
    <location>
        <begin position="29"/>
        <end position="49"/>
    </location>
</feature>
<organism>
    <name type="scientific">Neospora caninum (strain Liverpool)</name>
    <dbReference type="NCBI Taxonomy" id="572307"/>
    <lineage>
        <taxon>Eukaryota</taxon>
        <taxon>Sar</taxon>
        <taxon>Alveolata</taxon>
        <taxon>Apicomplexa</taxon>
        <taxon>Conoidasida</taxon>
        <taxon>Coccidia</taxon>
        <taxon>Eucoccidiorida</taxon>
        <taxon>Eimeriorina</taxon>
        <taxon>Sarcocystidae</taxon>
        <taxon>Neospora</taxon>
    </lineage>
</organism>
<dbReference type="PANTHER" id="PTHR12303:SF13">
    <property type="match status" value="1"/>
</dbReference>
<feature type="region of interest" description="Disordered" evidence="1">
    <location>
        <begin position="1"/>
        <end position="99"/>
    </location>
</feature>
<proteinExistence type="predicted"/>
<evidence type="ECO:0000313" key="2">
    <source>
        <dbReference type="EMBL" id="CCA30094.1"/>
    </source>
</evidence>